<dbReference type="AlphaFoldDB" id="A0A0F3NC30"/>
<accession>A0A0F3NC30</accession>
<sequence length="64" mass="7458">MSTQFYAVQPTSRDCGIKKCQYSSSFVFHDLARMSGSVDEFENRFLPPNTFEKQRDLIVQQNMC</sequence>
<dbReference type="PATRIC" id="fig|1359152.3.peg.581"/>
<name>A0A0F3NC30_ANAPH</name>
<gene>
    <name evidence="1" type="ORF">APHMUC_0550</name>
</gene>
<evidence type="ECO:0000313" key="2">
    <source>
        <dbReference type="Proteomes" id="UP000033441"/>
    </source>
</evidence>
<comment type="caution">
    <text evidence="1">The sequence shown here is derived from an EMBL/GenBank/DDBJ whole genome shotgun (WGS) entry which is preliminary data.</text>
</comment>
<organism evidence="1 2">
    <name type="scientific">Anaplasma phagocytophilum str. ApMUC09</name>
    <dbReference type="NCBI Taxonomy" id="1359152"/>
    <lineage>
        <taxon>Bacteria</taxon>
        <taxon>Pseudomonadati</taxon>
        <taxon>Pseudomonadota</taxon>
        <taxon>Alphaproteobacteria</taxon>
        <taxon>Rickettsiales</taxon>
        <taxon>Anaplasmataceae</taxon>
        <taxon>Anaplasma</taxon>
        <taxon>phagocytophilum group</taxon>
    </lineage>
</organism>
<dbReference type="EMBL" id="LANV01000001">
    <property type="protein sequence ID" value="KJV64469.1"/>
    <property type="molecule type" value="Genomic_DNA"/>
</dbReference>
<reference evidence="1 2" key="1">
    <citation type="submission" date="2015-02" db="EMBL/GenBank/DDBJ databases">
        <title>Genome Sequencing of Rickettsiales.</title>
        <authorList>
            <person name="Daugherty S.C."/>
            <person name="Su Q."/>
            <person name="Abolude K."/>
            <person name="Beier-Sexton M."/>
            <person name="Carlyon J.A."/>
            <person name="Carter R."/>
            <person name="Day N.P."/>
            <person name="Dumler S.J."/>
            <person name="Dyachenko V."/>
            <person name="Godinez A."/>
            <person name="Kurtti T.J."/>
            <person name="Lichay M."/>
            <person name="Mullins K.E."/>
            <person name="Ott S."/>
            <person name="Pappas-Brown V."/>
            <person name="Paris D.H."/>
            <person name="Patel P."/>
            <person name="Richards A.L."/>
            <person name="Sadzewicz L."/>
            <person name="Sears K."/>
            <person name="Seidman D."/>
            <person name="Sengamalay N."/>
            <person name="Stenos J."/>
            <person name="Tallon L.J."/>
            <person name="Vincent G."/>
            <person name="Fraser C.M."/>
            <person name="Munderloh U."/>
            <person name="Dunning-Hotopp J.C."/>
        </authorList>
    </citation>
    <scope>NUCLEOTIDE SEQUENCE [LARGE SCALE GENOMIC DNA]</scope>
    <source>
        <strain evidence="1 2">ApMUC09</strain>
    </source>
</reference>
<evidence type="ECO:0000313" key="1">
    <source>
        <dbReference type="EMBL" id="KJV64469.1"/>
    </source>
</evidence>
<proteinExistence type="predicted"/>
<dbReference type="Proteomes" id="UP000033441">
    <property type="component" value="Unassembled WGS sequence"/>
</dbReference>
<protein>
    <submittedName>
        <fullName evidence="1">Uncharacterized protein</fullName>
    </submittedName>
</protein>